<protein>
    <submittedName>
        <fullName evidence="1">Uncharacterized protein</fullName>
    </submittedName>
</protein>
<accession>O49036</accession>
<dbReference type="EMBL" id="AF034719">
    <property type="protein sequence ID" value="AAC04741.1"/>
    <property type="molecule type" value="Genomic_DNA"/>
</dbReference>
<dbReference type="AlphaFoldDB" id="O49036"/>
<reference evidence="1" key="1">
    <citation type="submission" date="1997-11" db="EMBL/GenBank/DDBJ databases">
        <title>Plasmids of the red algae Gracilaria and Gracilariopsis (Gracilariales): Molecular characterization and cellular localization.</title>
        <authorList>
            <person name="Goff L.J."/>
            <person name="Moon D.A."/>
        </authorList>
    </citation>
    <scope>NUCLEOTIDE SEQUENCE</scope>
    <source>
        <plasmid evidence="1">Gch7220</plasmid>
    </source>
</reference>
<organism evidence="1">
    <name type="scientific">Agarophyton chilense</name>
    <name type="common">Red seaweed</name>
    <name type="synonym">Gracilaria chilensis</name>
    <dbReference type="NCBI Taxonomy" id="2510777"/>
    <lineage>
        <taxon>Eukaryota</taxon>
        <taxon>Rhodophyta</taxon>
        <taxon>Florideophyceae</taxon>
        <taxon>Rhodymeniophycidae</taxon>
        <taxon>Gracilariales</taxon>
        <taxon>Gracilariaceae</taxon>
        <taxon>Agarophyton</taxon>
    </lineage>
</organism>
<evidence type="ECO:0000313" key="1">
    <source>
        <dbReference type="EMBL" id="AAC04741.1"/>
    </source>
</evidence>
<keyword evidence="1" id="KW-0614">Plasmid</keyword>
<geneLocation type="plasmid" evidence="1">
    <name>Gch7220</name>
</geneLocation>
<proteinExistence type="predicted"/>
<sequence length="54" mass="6525">MSSKKFCFLNPIILQRFPIILQRKNTKKRQQNVRCFTYIYYLIVIKESGTEILV</sequence>
<name>O49036_AGACH</name>